<dbReference type="eggNOG" id="COG3291">
    <property type="taxonomic scope" value="Bacteria"/>
</dbReference>
<evidence type="ECO:0000256" key="1">
    <source>
        <dbReference type="SAM" id="MobiDB-lite"/>
    </source>
</evidence>
<protein>
    <recommendedName>
        <fullName evidence="4">Tat pathway signal sequence</fullName>
    </recommendedName>
</protein>
<dbReference type="SUPFAM" id="SSF51445">
    <property type="entry name" value="(Trans)glycosidases"/>
    <property type="match status" value="1"/>
</dbReference>
<feature type="region of interest" description="Disordered" evidence="1">
    <location>
        <begin position="488"/>
        <end position="507"/>
    </location>
</feature>
<dbReference type="InterPro" id="IPR006311">
    <property type="entry name" value="TAT_signal"/>
</dbReference>
<dbReference type="OrthoDB" id="5538531at2"/>
<keyword evidence="3" id="KW-1185">Reference proteome</keyword>
<organism evidence="2 3">
    <name type="scientific">Actinomyces massiliensis F0489</name>
    <dbReference type="NCBI Taxonomy" id="1125718"/>
    <lineage>
        <taxon>Bacteria</taxon>
        <taxon>Bacillati</taxon>
        <taxon>Actinomycetota</taxon>
        <taxon>Actinomycetes</taxon>
        <taxon>Actinomycetales</taxon>
        <taxon>Actinomycetaceae</taxon>
        <taxon>Actinomyces</taxon>
    </lineage>
</organism>
<evidence type="ECO:0000313" key="2">
    <source>
        <dbReference type="EMBL" id="EJF44370.1"/>
    </source>
</evidence>
<dbReference type="Proteomes" id="UP000002941">
    <property type="component" value="Unassembled WGS sequence"/>
</dbReference>
<evidence type="ECO:0008006" key="4">
    <source>
        <dbReference type="Google" id="ProtNLM"/>
    </source>
</evidence>
<proteinExistence type="predicted"/>
<dbReference type="Gene3D" id="3.20.20.80">
    <property type="entry name" value="Glycosidases"/>
    <property type="match status" value="1"/>
</dbReference>
<comment type="caution">
    <text evidence="2">The sequence shown here is derived from an EMBL/GenBank/DDBJ whole genome shotgun (WGS) entry which is preliminary data.</text>
</comment>
<name>J1HF14_9ACTO</name>
<dbReference type="PATRIC" id="fig|1125718.3.peg.1484"/>
<reference evidence="2 3" key="1">
    <citation type="submission" date="2012-05" db="EMBL/GenBank/DDBJ databases">
        <authorList>
            <person name="Harkins D.M."/>
            <person name="Madupu R."/>
            <person name="Durkin A.S."/>
            <person name="Torralba M."/>
            <person name="Methe B."/>
            <person name="Sutton G.G."/>
            <person name="Nelson K.E."/>
        </authorList>
    </citation>
    <scope>NUCLEOTIDE SEQUENCE [LARGE SCALE GENOMIC DNA]</scope>
    <source>
        <strain evidence="2 3">F0489</strain>
    </source>
</reference>
<dbReference type="PROSITE" id="PS51318">
    <property type="entry name" value="TAT"/>
    <property type="match status" value="1"/>
</dbReference>
<dbReference type="AlphaFoldDB" id="J1HF14"/>
<sequence>MTHHAGDLSRRHVLAWTTSAAAVAATATVATVMAACTGGERPDSDEEAGIARLDVVDSTGALLDFDGLREIQSNGAGEDGWDDQLLDPDTLEVLVHAPLYEDDESSAAVDLPDGGAATLTMSWPTSHGYSALLADIPGPGRYSLAELAARALHERQQSRLDAVDSVDSAASAEVRALRDDAAAALTACSAASDPAQRAARGAEALEAAAGAQLALDEACQALAPADAVIGVTFTQPPDTAQISQAVGIGDGQRQMAARIVVDDASDPGEMDAWRQTITALHAAGALALVQVCDSQTMTSFNAHAWDERVAALVAGLPEADAWEVGNELGGSWLGDDAVDKTLRAARAVRDDPATAATIVVTLYYQLGQESAENSVLTWARNELPSELLDVTDVLGLSVYPQLHPLGTGADRVLSALAEAFPDQRVALTELGYGAEDLDSGPWWFGSQQDTASARTATARHLTSAALGRERSWGAPFWWYYLQDEKPGAPGGPVGDVLSDVATGSQGQ</sequence>
<dbReference type="InterPro" id="IPR017853">
    <property type="entry name" value="GH"/>
</dbReference>
<gene>
    <name evidence="2" type="ORF">HMPREF1318_0307</name>
</gene>
<accession>J1HF14</accession>
<dbReference type="EMBL" id="AKFT01000113">
    <property type="protein sequence ID" value="EJF44370.1"/>
    <property type="molecule type" value="Genomic_DNA"/>
</dbReference>
<dbReference type="RefSeq" id="WP_008731615.1">
    <property type="nucleotide sequence ID" value="NZ_AKFT01000113.1"/>
</dbReference>
<evidence type="ECO:0000313" key="3">
    <source>
        <dbReference type="Proteomes" id="UP000002941"/>
    </source>
</evidence>